<dbReference type="Gene3D" id="1.20.140.160">
    <property type="match status" value="1"/>
</dbReference>
<organism evidence="2 3">
    <name type="scientific">Finegoldia magna</name>
    <name type="common">Peptostreptococcus magnus</name>
    <dbReference type="NCBI Taxonomy" id="1260"/>
    <lineage>
        <taxon>Bacteria</taxon>
        <taxon>Bacillati</taxon>
        <taxon>Bacillota</taxon>
        <taxon>Tissierellia</taxon>
        <taxon>Tissierellales</taxon>
        <taxon>Peptoniphilaceae</taxon>
        <taxon>Finegoldia</taxon>
    </lineage>
</organism>
<evidence type="ECO:0000313" key="2">
    <source>
        <dbReference type="EMBL" id="OXZ26918.1"/>
    </source>
</evidence>
<dbReference type="EMBL" id="NDYC01000031">
    <property type="protein sequence ID" value="OXZ26918.1"/>
    <property type="molecule type" value="Genomic_DNA"/>
</dbReference>
<dbReference type="GO" id="GO:0006352">
    <property type="term" value="P:DNA-templated transcription initiation"/>
    <property type="evidence" value="ECO:0007669"/>
    <property type="project" value="InterPro"/>
</dbReference>
<dbReference type="Pfam" id="PF04545">
    <property type="entry name" value="Sigma70_r4"/>
    <property type="match status" value="1"/>
</dbReference>
<proteinExistence type="predicted"/>
<evidence type="ECO:0000259" key="1">
    <source>
        <dbReference type="Pfam" id="PF04545"/>
    </source>
</evidence>
<dbReference type="SUPFAM" id="SSF88659">
    <property type="entry name" value="Sigma3 and sigma4 domains of RNA polymerase sigma factors"/>
    <property type="match status" value="1"/>
</dbReference>
<feature type="domain" description="RNA polymerase sigma-70 region 4" evidence="1">
    <location>
        <begin position="102"/>
        <end position="151"/>
    </location>
</feature>
<dbReference type="InterPro" id="IPR007630">
    <property type="entry name" value="RNA_pol_sigma70_r4"/>
</dbReference>
<name>A0A233V3D5_FINMA</name>
<comment type="caution">
    <text evidence="2">The sequence shown here is derived from an EMBL/GenBank/DDBJ whole genome shotgun (WGS) entry which is preliminary data.</text>
</comment>
<dbReference type="AlphaFoldDB" id="A0A233V3D5"/>
<accession>A0A233V3D5</accession>
<gene>
    <name evidence="2" type="ORF">B9N49_07095</name>
</gene>
<protein>
    <submittedName>
        <fullName evidence="2">RNA polymerase subunit sigma</fullName>
    </submittedName>
</protein>
<sequence length="157" mass="19047">MSKCRSPPFFIFKKEFEKEKEDKMSKEKYIYVDGKKIYVSDEIYREYKKLKNREEYLSRLDRKYRDLYFTSENDAIENIVDKSVNVEKIIETKLRIGDLYKALDNLNEEERKIIDALYFEEKTIRDLAKEKDVSSKKIFTSRNKILQKLKKLLDVED</sequence>
<evidence type="ECO:0000313" key="3">
    <source>
        <dbReference type="Proteomes" id="UP000215413"/>
    </source>
</evidence>
<dbReference type="GO" id="GO:0003700">
    <property type="term" value="F:DNA-binding transcription factor activity"/>
    <property type="evidence" value="ECO:0007669"/>
    <property type="project" value="InterPro"/>
</dbReference>
<dbReference type="InterPro" id="IPR013324">
    <property type="entry name" value="RNA_pol_sigma_r3/r4-like"/>
</dbReference>
<reference evidence="3" key="1">
    <citation type="submission" date="2017-04" db="EMBL/GenBank/DDBJ databases">
        <title>Finegoldia magna isolated from orthopedic joint implant-associated infections.</title>
        <authorList>
            <person name="Bjorklund S."/>
            <person name="Bruggemann H."/>
            <person name="Jensen A."/>
            <person name="Hellmark B."/>
            <person name="Soderquist B."/>
        </authorList>
    </citation>
    <scope>NUCLEOTIDE SEQUENCE [LARGE SCALE GENOMIC DNA]</scope>
    <source>
        <strain evidence="3">CCUG 54800</strain>
    </source>
</reference>
<dbReference type="Proteomes" id="UP000215413">
    <property type="component" value="Unassembled WGS sequence"/>
</dbReference>